<organism evidence="5 6">
    <name type="scientific">Nocardioides marinus</name>
    <dbReference type="NCBI Taxonomy" id="374514"/>
    <lineage>
        <taxon>Bacteria</taxon>
        <taxon>Bacillati</taxon>
        <taxon>Actinomycetota</taxon>
        <taxon>Actinomycetes</taxon>
        <taxon>Propionibacteriales</taxon>
        <taxon>Nocardioidaceae</taxon>
        <taxon>Nocardioides</taxon>
    </lineage>
</organism>
<comment type="cofactor">
    <cofactor evidence="1">
        <name>pyridoxal 5'-phosphate</name>
        <dbReference type="ChEBI" id="CHEBI:597326"/>
    </cofactor>
</comment>
<dbReference type="NCBIfam" id="NF005915">
    <property type="entry name" value="PRK07908.1"/>
    <property type="match status" value="1"/>
</dbReference>
<keyword evidence="6" id="KW-1185">Reference proteome</keyword>
<evidence type="ECO:0000259" key="4">
    <source>
        <dbReference type="Pfam" id="PF00155"/>
    </source>
</evidence>
<gene>
    <name evidence="5" type="ORF">BKA05_001068</name>
</gene>
<sequence length="365" mass="38604">MAEHRAAGPTSAQLLHHGDAEVRGSGLLDLAVNVHPHGPPAFLREALEASVADVAAYPDAGPAERALATHHGRFPEEVLATAGATEAFTLLARLRPWRCPVVVHPQFTEPHAALVQAGHEVRTVLLSPGDTLGSASVPEEADLVVLGNPTNPTGTLHPRAEVAALVRPGRLVVVDEAFMDALPGEPESWVGRRHDGLVVVRSLTKSWAVPGVRAGYLVGDPVTVSALRAVRPPWTFSAAASATVHAVTSARGLREQRRRARELQQWRVDLQDLLLSCGVPFVPSVAPFVLARPGVGAHEHLREQGIAVRRCDTFPGLGPEWVRVAARPRAVLAPLGDVLAGLSPGGCPAASAPPPGRDPRRARRG</sequence>
<proteinExistence type="predicted"/>
<comment type="caution">
    <text evidence="5">The sequence shown here is derived from an EMBL/GenBank/DDBJ whole genome shotgun (WGS) entry which is preliminary data.</text>
</comment>
<evidence type="ECO:0000313" key="5">
    <source>
        <dbReference type="EMBL" id="NYI09553.1"/>
    </source>
</evidence>
<dbReference type="CDD" id="cd00609">
    <property type="entry name" value="AAT_like"/>
    <property type="match status" value="1"/>
</dbReference>
<dbReference type="GO" id="GO:0008483">
    <property type="term" value="F:transaminase activity"/>
    <property type="evidence" value="ECO:0007669"/>
    <property type="project" value="UniProtKB-KW"/>
</dbReference>
<dbReference type="GO" id="GO:0030170">
    <property type="term" value="F:pyridoxal phosphate binding"/>
    <property type="evidence" value="ECO:0007669"/>
    <property type="project" value="InterPro"/>
</dbReference>
<reference evidence="5 6" key="1">
    <citation type="submission" date="2020-07" db="EMBL/GenBank/DDBJ databases">
        <title>Sequencing the genomes of 1000 actinobacteria strains.</title>
        <authorList>
            <person name="Klenk H.-P."/>
        </authorList>
    </citation>
    <scope>NUCLEOTIDE SEQUENCE [LARGE SCALE GENOMIC DNA]</scope>
    <source>
        <strain evidence="5 6">DSM 18248</strain>
    </source>
</reference>
<dbReference type="EMBL" id="JACBZI010000001">
    <property type="protein sequence ID" value="NYI09553.1"/>
    <property type="molecule type" value="Genomic_DNA"/>
</dbReference>
<dbReference type="Proteomes" id="UP000537326">
    <property type="component" value="Unassembled WGS sequence"/>
</dbReference>
<keyword evidence="2" id="KW-0663">Pyridoxal phosphate</keyword>
<evidence type="ECO:0000313" key="6">
    <source>
        <dbReference type="Proteomes" id="UP000537326"/>
    </source>
</evidence>
<dbReference type="InterPro" id="IPR004839">
    <property type="entry name" value="Aminotransferase_I/II_large"/>
</dbReference>
<dbReference type="AlphaFoldDB" id="A0A7Y9YCB5"/>
<keyword evidence="5" id="KW-0808">Transferase</keyword>
<dbReference type="SUPFAM" id="SSF53383">
    <property type="entry name" value="PLP-dependent transferases"/>
    <property type="match status" value="1"/>
</dbReference>
<dbReference type="RefSeq" id="WP_343045531.1">
    <property type="nucleotide sequence ID" value="NZ_BAAAPP010000012.1"/>
</dbReference>
<protein>
    <submittedName>
        <fullName evidence="5">Histidinol-phosphate/aromatic aminotransferase/cobyric acid decarboxylase-like protein</fullName>
    </submittedName>
</protein>
<name>A0A7Y9YCB5_9ACTN</name>
<evidence type="ECO:0000256" key="2">
    <source>
        <dbReference type="ARBA" id="ARBA00022898"/>
    </source>
</evidence>
<dbReference type="InterPro" id="IPR015424">
    <property type="entry name" value="PyrdxlP-dep_Trfase"/>
</dbReference>
<dbReference type="PANTHER" id="PTHR42885:SF1">
    <property type="entry name" value="THREONINE-PHOSPHATE DECARBOXYLASE"/>
    <property type="match status" value="1"/>
</dbReference>
<accession>A0A7Y9YCB5</accession>
<keyword evidence="5" id="KW-0032">Aminotransferase</keyword>
<dbReference type="InterPro" id="IPR015422">
    <property type="entry name" value="PyrdxlP-dep_Trfase_small"/>
</dbReference>
<dbReference type="Pfam" id="PF00155">
    <property type="entry name" value="Aminotran_1_2"/>
    <property type="match status" value="1"/>
</dbReference>
<evidence type="ECO:0000256" key="1">
    <source>
        <dbReference type="ARBA" id="ARBA00001933"/>
    </source>
</evidence>
<feature type="region of interest" description="Disordered" evidence="3">
    <location>
        <begin position="344"/>
        <end position="365"/>
    </location>
</feature>
<dbReference type="Gene3D" id="3.90.1150.10">
    <property type="entry name" value="Aspartate Aminotransferase, domain 1"/>
    <property type="match status" value="1"/>
</dbReference>
<feature type="domain" description="Aminotransferase class I/classII large" evidence="4">
    <location>
        <begin position="27"/>
        <end position="326"/>
    </location>
</feature>
<dbReference type="InterPro" id="IPR015421">
    <property type="entry name" value="PyrdxlP-dep_Trfase_major"/>
</dbReference>
<evidence type="ECO:0000256" key="3">
    <source>
        <dbReference type="SAM" id="MobiDB-lite"/>
    </source>
</evidence>
<dbReference type="PANTHER" id="PTHR42885">
    <property type="entry name" value="HISTIDINOL-PHOSPHATE AMINOTRANSFERASE-RELATED"/>
    <property type="match status" value="1"/>
</dbReference>
<dbReference type="Gene3D" id="3.40.640.10">
    <property type="entry name" value="Type I PLP-dependent aspartate aminotransferase-like (Major domain)"/>
    <property type="match status" value="1"/>
</dbReference>